<evidence type="ECO:0000256" key="5">
    <source>
        <dbReference type="ARBA" id="ARBA00022692"/>
    </source>
</evidence>
<sequence>MDRLLKLNWFGSSKIQENQIFTLGILIVIVFILSILIYIAIKRQKVEKAPNQALVLVESAFVSLDTFSNEMHNKKLEKANPYFITLFIFFLFGHLLSLFGIAPVGGAVSVVLAATAITWVVTISLNIFYQKIHFFLKCINPLEIAGMVTPIISLTFRMFGNIIGGVVLTVLTHAFLNHIWGKIIGTEVSKESWSVINPLAIIVTPFLNLYFDFFAGSIQAFVFMTLTISYWSQASEENVKDKHRKKIKEWKQEIIKNKESVGEKSNV</sequence>
<comment type="similarity">
    <text evidence="2">Belongs to the ATPase A chain family.</text>
</comment>
<reference evidence="13 14" key="1">
    <citation type="submission" date="2018-10" db="EMBL/GenBank/DDBJ databases">
        <title>Genomic Encyclopedia of Archaeal and Bacterial Type Strains, Phase II (KMG-II): from individual species to whole genera.</title>
        <authorList>
            <person name="Goeker M."/>
        </authorList>
    </citation>
    <scope>NUCLEOTIDE SEQUENCE [LARGE SCALE GENOMIC DNA]</scope>
    <source>
        <strain evidence="13 14">ATCC 29870</strain>
    </source>
</reference>
<dbReference type="GO" id="GO:0046933">
    <property type="term" value="F:proton-transporting ATP synthase activity, rotational mechanism"/>
    <property type="evidence" value="ECO:0007669"/>
    <property type="project" value="TreeGrafter"/>
</dbReference>
<comment type="subcellular location">
    <subcellularLocation>
        <location evidence="1">Membrane</location>
        <topology evidence="1">Multi-pass membrane protein</topology>
    </subcellularLocation>
</comment>
<dbReference type="Gene3D" id="1.20.120.220">
    <property type="entry name" value="ATP synthase, F0 complex, subunit A"/>
    <property type="match status" value="1"/>
</dbReference>
<evidence type="ECO:0000256" key="9">
    <source>
        <dbReference type="ARBA" id="ARBA00023136"/>
    </source>
</evidence>
<proteinExistence type="inferred from homology"/>
<keyword evidence="4" id="KW-0138">CF(0)</keyword>
<dbReference type="PANTHER" id="PTHR42823">
    <property type="entry name" value="ATP SYNTHASE SUBUNIT A, CHLOROPLASTIC"/>
    <property type="match status" value="1"/>
</dbReference>
<dbReference type="SUPFAM" id="SSF81336">
    <property type="entry name" value="F1F0 ATP synthase subunit A"/>
    <property type="match status" value="1"/>
</dbReference>
<feature type="transmembrane region" description="Helical" evidence="12">
    <location>
        <begin position="20"/>
        <end position="41"/>
    </location>
</feature>
<dbReference type="CDD" id="cd00310">
    <property type="entry name" value="ATP-synt_Fo_a_6"/>
    <property type="match status" value="1"/>
</dbReference>
<evidence type="ECO:0000256" key="2">
    <source>
        <dbReference type="ARBA" id="ARBA00006810"/>
    </source>
</evidence>
<name>A0A3M0A398_9BACT</name>
<dbReference type="InterPro" id="IPR000568">
    <property type="entry name" value="ATP_synth_F0_asu"/>
</dbReference>
<evidence type="ECO:0000256" key="7">
    <source>
        <dbReference type="ARBA" id="ARBA00022989"/>
    </source>
</evidence>
<dbReference type="OrthoDB" id="9789241at2"/>
<keyword evidence="8" id="KW-0406">Ion transport</keyword>
<keyword evidence="11" id="KW-0175">Coiled coil</keyword>
<feature type="transmembrane region" description="Helical" evidence="12">
    <location>
        <begin position="162"/>
        <end position="180"/>
    </location>
</feature>
<dbReference type="Pfam" id="PF00119">
    <property type="entry name" value="ATP-synt_A"/>
    <property type="match status" value="1"/>
</dbReference>
<dbReference type="GO" id="GO:0045259">
    <property type="term" value="C:proton-transporting ATP synthase complex"/>
    <property type="evidence" value="ECO:0007669"/>
    <property type="project" value="UniProtKB-KW"/>
</dbReference>
<dbReference type="Proteomes" id="UP000267246">
    <property type="component" value="Unassembled WGS sequence"/>
</dbReference>
<feature type="transmembrane region" description="Helical" evidence="12">
    <location>
        <begin position="81"/>
        <end position="101"/>
    </location>
</feature>
<dbReference type="PANTHER" id="PTHR42823:SF3">
    <property type="entry name" value="ATP SYNTHASE SUBUNIT A, CHLOROPLASTIC"/>
    <property type="match status" value="1"/>
</dbReference>
<gene>
    <name evidence="13" type="ORF">JN00_0168</name>
</gene>
<evidence type="ECO:0000256" key="11">
    <source>
        <dbReference type="SAM" id="Coils"/>
    </source>
</evidence>
<keyword evidence="6" id="KW-0375">Hydrogen ion transport</keyword>
<evidence type="ECO:0000313" key="14">
    <source>
        <dbReference type="Proteomes" id="UP000267246"/>
    </source>
</evidence>
<evidence type="ECO:0000256" key="4">
    <source>
        <dbReference type="ARBA" id="ARBA00022547"/>
    </source>
</evidence>
<dbReference type="GO" id="GO:0042777">
    <property type="term" value="P:proton motive force-driven plasma membrane ATP synthesis"/>
    <property type="evidence" value="ECO:0007669"/>
    <property type="project" value="TreeGrafter"/>
</dbReference>
<evidence type="ECO:0000256" key="1">
    <source>
        <dbReference type="ARBA" id="ARBA00004141"/>
    </source>
</evidence>
<keyword evidence="7 12" id="KW-1133">Transmembrane helix</keyword>
<dbReference type="InterPro" id="IPR045082">
    <property type="entry name" value="ATP_syn_F0_a_bact/chloroplast"/>
</dbReference>
<protein>
    <submittedName>
        <fullName evidence="13">F-type H+-transporting ATPase subunit a</fullName>
    </submittedName>
</protein>
<keyword evidence="5 12" id="KW-0812">Transmembrane</keyword>
<dbReference type="AlphaFoldDB" id="A0A3M0A398"/>
<organism evidence="13 14">
    <name type="scientific">Metamycoplasma subdolum</name>
    <dbReference type="NCBI Taxonomy" id="92407"/>
    <lineage>
        <taxon>Bacteria</taxon>
        <taxon>Bacillati</taxon>
        <taxon>Mycoplasmatota</taxon>
        <taxon>Mycoplasmoidales</taxon>
        <taxon>Metamycoplasmataceae</taxon>
        <taxon>Metamycoplasma</taxon>
    </lineage>
</organism>
<dbReference type="EMBL" id="REFI01000005">
    <property type="protein sequence ID" value="RMA79116.1"/>
    <property type="molecule type" value="Genomic_DNA"/>
</dbReference>
<dbReference type="GO" id="GO:0005886">
    <property type="term" value="C:plasma membrane"/>
    <property type="evidence" value="ECO:0007669"/>
    <property type="project" value="TreeGrafter"/>
</dbReference>
<evidence type="ECO:0000256" key="6">
    <source>
        <dbReference type="ARBA" id="ARBA00022781"/>
    </source>
</evidence>
<evidence type="ECO:0000313" key="13">
    <source>
        <dbReference type="EMBL" id="RMA79116.1"/>
    </source>
</evidence>
<evidence type="ECO:0000256" key="10">
    <source>
        <dbReference type="ARBA" id="ARBA00023310"/>
    </source>
</evidence>
<keyword evidence="14" id="KW-1185">Reference proteome</keyword>
<evidence type="ECO:0000256" key="12">
    <source>
        <dbReference type="SAM" id="Phobius"/>
    </source>
</evidence>
<keyword evidence="10" id="KW-0066">ATP synthesis</keyword>
<keyword evidence="9 12" id="KW-0472">Membrane</keyword>
<dbReference type="RefSeq" id="WP_121940654.1">
    <property type="nucleotide sequence ID" value="NZ_CP137846.1"/>
</dbReference>
<feature type="transmembrane region" description="Helical" evidence="12">
    <location>
        <begin position="107"/>
        <end position="127"/>
    </location>
</feature>
<accession>A0A3M0A398</accession>
<evidence type="ECO:0000256" key="8">
    <source>
        <dbReference type="ARBA" id="ARBA00023065"/>
    </source>
</evidence>
<dbReference type="InterPro" id="IPR035908">
    <property type="entry name" value="F0_ATP_A_sf"/>
</dbReference>
<dbReference type="NCBIfam" id="NF004487">
    <property type="entry name" value="PRK05815.3-5"/>
    <property type="match status" value="1"/>
</dbReference>
<feature type="coiled-coil region" evidence="11">
    <location>
        <begin position="233"/>
        <end position="260"/>
    </location>
</feature>
<keyword evidence="3" id="KW-0813">Transport</keyword>
<evidence type="ECO:0000256" key="3">
    <source>
        <dbReference type="ARBA" id="ARBA00022448"/>
    </source>
</evidence>
<comment type="caution">
    <text evidence="13">The sequence shown here is derived from an EMBL/GenBank/DDBJ whole genome shotgun (WGS) entry which is preliminary data.</text>
</comment>